<keyword evidence="1" id="KW-0472">Membrane</keyword>
<comment type="caution">
    <text evidence="2">The sequence shown here is derived from an EMBL/GenBank/DDBJ whole genome shotgun (WGS) entry which is preliminary data.</text>
</comment>
<organism evidence="2 3">
    <name type="scientific">Candidatus Scalindua japonica</name>
    <dbReference type="NCBI Taxonomy" id="1284222"/>
    <lineage>
        <taxon>Bacteria</taxon>
        <taxon>Pseudomonadati</taxon>
        <taxon>Planctomycetota</taxon>
        <taxon>Candidatus Brocadiia</taxon>
        <taxon>Candidatus Brocadiales</taxon>
        <taxon>Candidatus Scalinduaceae</taxon>
        <taxon>Candidatus Scalindua</taxon>
    </lineage>
</organism>
<keyword evidence="1" id="KW-1133">Transmembrane helix</keyword>
<proteinExistence type="predicted"/>
<keyword evidence="3" id="KW-1185">Reference proteome</keyword>
<name>A0A286TTI1_9BACT</name>
<sequence length="546" mass="59488">MKLNIFNVIIFPFVVMMVFPGVSFSWFNDPLLNTSVAPNTNIQVEQTAIVDGNGGTIISWSEQAAGGTGEFDIYAQRLDSKGKPLWPSPVAVCTASFDQGSPAMIGDEFGGAIIIWGDRREVANGSPDELDIYAQRINGNGQVQWATDGIPVSTASGWQTNQVIAPDGLGGAYIAWDDYRDGNHVYAQRVDQNGQTIWQENGLIMRDVPPSTSFHQVKPDIVSDGLGGVFIVWTDYQPVSLTNIFAQKLDHDGNKLWGIEGLAICTELEAQFDAYVASDGFGGAIFTWTDGRLGNNDLDIYAQRVDVGGNLHWQVQGVPIVTIQENQFVNAMVSDGGGGAILVWSDTRKQNGDTDIYAQRVSAQGALIWDIGGMPVATTDDLQSNPVLISDGLGGAFITWQDFFRGGTMWNVYSQHVDGSGLPMWIVDGIAVSIADETQNNPLIIPDGSGGFINIWSDDRSGTYTNIFAQQVDNRGLLGGGKFLYYTADKDRNPKTVFTQEELIRFTSSWTEAAPLTPGTYQAASIMIINNFTDFRHETVTYDVIP</sequence>
<dbReference type="Proteomes" id="UP000218542">
    <property type="component" value="Unassembled WGS sequence"/>
</dbReference>
<dbReference type="OrthoDB" id="237258at2"/>
<dbReference type="RefSeq" id="WP_096892340.1">
    <property type="nucleotide sequence ID" value="NZ_BAOS01000001.1"/>
</dbReference>
<evidence type="ECO:0000313" key="3">
    <source>
        <dbReference type="Proteomes" id="UP000218542"/>
    </source>
</evidence>
<dbReference type="EMBL" id="BAOS01000001">
    <property type="protein sequence ID" value="GAX59202.1"/>
    <property type="molecule type" value="Genomic_DNA"/>
</dbReference>
<keyword evidence="1" id="KW-0812">Transmembrane</keyword>
<dbReference type="AlphaFoldDB" id="A0A286TTI1"/>
<feature type="transmembrane region" description="Helical" evidence="1">
    <location>
        <begin position="5"/>
        <end position="27"/>
    </location>
</feature>
<gene>
    <name evidence="2" type="ORF">SCALIN_C01_0133</name>
</gene>
<accession>A0A286TTI1</accession>
<protein>
    <submittedName>
        <fullName evidence="2">Uncharacterized protein</fullName>
    </submittedName>
</protein>
<evidence type="ECO:0000313" key="2">
    <source>
        <dbReference type="EMBL" id="GAX59202.1"/>
    </source>
</evidence>
<reference evidence="3" key="1">
    <citation type="journal article" date="2017" name="Environ. Microbiol. Rep.">
        <title>Genetic Diversity of Marine Anaerobic Ammonium-Oxidizing Bacteria as Revealed by Genomic and Proteomic Analyses of 'Candidatus Scalindua japonica'.</title>
        <authorList>
            <person name="Oshiki M."/>
            <person name="Mizuto K."/>
            <person name="Kimura Z."/>
            <person name="Kindaichi T."/>
            <person name="Satoh H."/>
            <person name="Okabe S."/>
        </authorList>
    </citation>
    <scope>NUCLEOTIDE SEQUENCE [LARGE SCALE GENOMIC DNA]</scope>
    <source>
        <strain evidence="3">husup-a2</strain>
    </source>
</reference>
<evidence type="ECO:0000256" key="1">
    <source>
        <dbReference type="SAM" id="Phobius"/>
    </source>
</evidence>